<keyword evidence="3 4" id="KW-0472">Membrane</keyword>
<gene>
    <name evidence="6" type="ORF">EES38_17090</name>
</gene>
<dbReference type="Pfam" id="PF07690">
    <property type="entry name" value="MFS_1"/>
    <property type="match status" value="1"/>
</dbReference>
<dbReference type="OrthoDB" id="9810614at2"/>
<organism evidence="6 7">
    <name type="scientific">Vibrio viridaestus</name>
    <dbReference type="NCBI Taxonomy" id="2487322"/>
    <lineage>
        <taxon>Bacteria</taxon>
        <taxon>Pseudomonadati</taxon>
        <taxon>Pseudomonadota</taxon>
        <taxon>Gammaproteobacteria</taxon>
        <taxon>Vibrionales</taxon>
        <taxon>Vibrionaceae</taxon>
        <taxon>Vibrio</taxon>
    </lineage>
</organism>
<dbReference type="Gene3D" id="1.20.1250.20">
    <property type="entry name" value="MFS general substrate transporter like domains"/>
    <property type="match status" value="2"/>
</dbReference>
<keyword evidence="1 4" id="KW-0812">Transmembrane</keyword>
<feature type="transmembrane region" description="Helical" evidence="4">
    <location>
        <begin position="43"/>
        <end position="66"/>
    </location>
</feature>
<feature type="transmembrane region" description="Helical" evidence="4">
    <location>
        <begin position="138"/>
        <end position="160"/>
    </location>
</feature>
<evidence type="ECO:0000256" key="3">
    <source>
        <dbReference type="ARBA" id="ARBA00023136"/>
    </source>
</evidence>
<protein>
    <submittedName>
        <fullName evidence="6">MFS transporter</fullName>
    </submittedName>
</protein>
<proteinExistence type="predicted"/>
<evidence type="ECO:0000313" key="7">
    <source>
        <dbReference type="Proteomes" id="UP000281112"/>
    </source>
</evidence>
<evidence type="ECO:0000313" key="6">
    <source>
        <dbReference type="EMBL" id="RQW61823.1"/>
    </source>
</evidence>
<evidence type="ECO:0000256" key="4">
    <source>
        <dbReference type="SAM" id="Phobius"/>
    </source>
</evidence>
<dbReference type="EMBL" id="RJVQ01000009">
    <property type="protein sequence ID" value="RQW61823.1"/>
    <property type="molecule type" value="Genomic_DNA"/>
</dbReference>
<feature type="transmembrane region" description="Helical" evidence="4">
    <location>
        <begin position="358"/>
        <end position="378"/>
    </location>
</feature>
<feature type="transmembrane region" description="Helical" evidence="4">
    <location>
        <begin position="12"/>
        <end position="31"/>
    </location>
</feature>
<feature type="transmembrane region" description="Helical" evidence="4">
    <location>
        <begin position="297"/>
        <end position="314"/>
    </location>
</feature>
<dbReference type="GO" id="GO:0022857">
    <property type="term" value="F:transmembrane transporter activity"/>
    <property type="evidence" value="ECO:0007669"/>
    <property type="project" value="InterPro"/>
</dbReference>
<dbReference type="SUPFAM" id="SSF103473">
    <property type="entry name" value="MFS general substrate transporter"/>
    <property type="match status" value="1"/>
</dbReference>
<feature type="transmembrane region" description="Helical" evidence="4">
    <location>
        <begin position="271"/>
        <end position="291"/>
    </location>
</feature>
<feature type="transmembrane region" description="Helical" evidence="4">
    <location>
        <begin position="108"/>
        <end position="126"/>
    </location>
</feature>
<evidence type="ECO:0000256" key="2">
    <source>
        <dbReference type="ARBA" id="ARBA00022989"/>
    </source>
</evidence>
<evidence type="ECO:0000256" key="1">
    <source>
        <dbReference type="ARBA" id="ARBA00022692"/>
    </source>
</evidence>
<dbReference type="AlphaFoldDB" id="A0A3N9TDP7"/>
<sequence>MTRLLVRKLTNTVPSPVLALFVYAIAAGYSMSALPLLLPQGDLSVSVLTSWLTSSFYAGLLTGTLTSKHFIRIFGHKVSFIILQIAFALCLLGLPTWQNQYFWLFDRFVGGIIVGGIFVVIESWLLKGSAEGRRKRLSVYMSMLYAGSALGQLALTWFGANGATPFVLSSVMLVLAAVLLAVLPNYVSEPEISVVTPTAAPIGNRWVKIPALIGCLVSGILLGSVYGMMPLQLSRSGMSQEQIGSLMAVIIIGAMLVQPVISALSKKVGRTLLMSMFALLGAMSIGVFEQMLGEQTISMFLLGMAIFAFYPIAINLGSSSIPEEHMVSASQQMILIYSFGSIVGPIGAQYFMDTQTGLFGFFFIVLITTCIYMLFVALKSVSRVVIHK</sequence>
<dbReference type="InterPro" id="IPR036259">
    <property type="entry name" value="MFS_trans_sf"/>
</dbReference>
<keyword evidence="2 4" id="KW-1133">Transmembrane helix</keyword>
<keyword evidence="7" id="KW-1185">Reference proteome</keyword>
<feature type="transmembrane region" description="Helical" evidence="4">
    <location>
        <begin position="78"/>
        <end position="96"/>
    </location>
</feature>
<accession>A0A3N9TDP7</accession>
<dbReference type="GO" id="GO:0005886">
    <property type="term" value="C:plasma membrane"/>
    <property type="evidence" value="ECO:0007669"/>
    <property type="project" value="TreeGrafter"/>
</dbReference>
<dbReference type="Proteomes" id="UP000281112">
    <property type="component" value="Unassembled WGS sequence"/>
</dbReference>
<comment type="caution">
    <text evidence="6">The sequence shown here is derived from an EMBL/GenBank/DDBJ whole genome shotgun (WGS) entry which is preliminary data.</text>
</comment>
<dbReference type="PANTHER" id="PTHR23521">
    <property type="entry name" value="TRANSPORTER MFS SUPERFAMILY"/>
    <property type="match status" value="1"/>
</dbReference>
<feature type="transmembrane region" description="Helical" evidence="4">
    <location>
        <begin position="334"/>
        <end position="352"/>
    </location>
</feature>
<feature type="transmembrane region" description="Helical" evidence="4">
    <location>
        <begin position="209"/>
        <end position="231"/>
    </location>
</feature>
<dbReference type="PROSITE" id="PS50850">
    <property type="entry name" value="MFS"/>
    <property type="match status" value="1"/>
</dbReference>
<feature type="transmembrane region" description="Helical" evidence="4">
    <location>
        <begin position="166"/>
        <end position="188"/>
    </location>
</feature>
<reference evidence="6 7" key="1">
    <citation type="submission" date="2018-11" db="EMBL/GenBank/DDBJ databases">
        <title>Vibrio LJC006 sp. nov., isolated from seawater during the bloom of the enteromorpha.</title>
        <authorList>
            <person name="Liang J."/>
        </authorList>
    </citation>
    <scope>NUCLEOTIDE SEQUENCE [LARGE SCALE GENOMIC DNA]</scope>
    <source>
        <strain evidence="6 7">LJC006</strain>
    </source>
</reference>
<feature type="transmembrane region" description="Helical" evidence="4">
    <location>
        <begin position="243"/>
        <end position="264"/>
    </location>
</feature>
<dbReference type="RefSeq" id="WP_124938422.1">
    <property type="nucleotide sequence ID" value="NZ_RJVQ01000009.1"/>
</dbReference>
<feature type="domain" description="Major facilitator superfamily (MFS) profile" evidence="5">
    <location>
        <begin position="12"/>
        <end position="381"/>
    </location>
</feature>
<evidence type="ECO:0000259" key="5">
    <source>
        <dbReference type="PROSITE" id="PS50850"/>
    </source>
</evidence>
<name>A0A3N9TDP7_9VIBR</name>
<dbReference type="InterPro" id="IPR011701">
    <property type="entry name" value="MFS"/>
</dbReference>
<dbReference type="PANTHER" id="PTHR23521:SF2">
    <property type="entry name" value="TRANSPORTER MFS SUPERFAMILY"/>
    <property type="match status" value="1"/>
</dbReference>
<dbReference type="InterPro" id="IPR020846">
    <property type="entry name" value="MFS_dom"/>
</dbReference>